<dbReference type="InterPro" id="IPR051992">
    <property type="entry name" value="OxStress_Response_Reg"/>
</dbReference>
<evidence type="ECO:0000313" key="4">
    <source>
        <dbReference type="EMBL" id="KAK6151861.1"/>
    </source>
</evidence>
<comment type="caution">
    <text evidence="4">The sequence shown here is derived from an EMBL/GenBank/DDBJ whole genome shotgun (WGS) entry which is preliminary data.</text>
</comment>
<dbReference type="PANTHER" id="PTHR33172">
    <property type="entry name" value="OS08G0516900 PROTEIN"/>
    <property type="match status" value="1"/>
</dbReference>
<keyword evidence="5" id="KW-1185">Reference proteome</keyword>
<accession>A0ABR0WZ50</accession>
<evidence type="ECO:0000256" key="1">
    <source>
        <dbReference type="ARBA" id="ARBA00004123"/>
    </source>
</evidence>
<organism evidence="4 5">
    <name type="scientific">Rehmannia glutinosa</name>
    <name type="common">Chinese foxglove</name>
    <dbReference type="NCBI Taxonomy" id="99300"/>
    <lineage>
        <taxon>Eukaryota</taxon>
        <taxon>Viridiplantae</taxon>
        <taxon>Streptophyta</taxon>
        <taxon>Embryophyta</taxon>
        <taxon>Tracheophyta</taxon>
        <taxon>Spermatophyta</taxon>
        <taxon>Magnoliopsida</taxon>
        <taxon>eudicotyledons</taxon>
        <taxon>Gunneridae</taxon>
        <taxon>Pentapetalae</taxon>
        <taxon>asterids</taxon>
        <taxon>lamiids</taxon>
        <taxon>Lamiales</taxon>
        <taxon>Orobanchaceae</taxon>
        <taxon>Rehmannieae</taxon>
        <taxon>Rehmannia</taxon>
    </lineage>
</organism>
<dbReference type="EMBL" id="JABTTQ020000007">
    <property type="protein sequence ID" value="KAK6151861.1"/>
    <property type="molecule type" value="Genomic_DNA"/>
</dbReference>
<name>A0ABR0WZ50_REHGL</name>
<reference evidence="4 5" key="1">
    <citation type="journal article" date="2021" name="Comput. Struct. Biotechnol. J.">
        <title>De novo genome assembly of the potent medicinal plant Rehmannia glutinosa using nanopore technology.</title>
        <authorList>
            <person name="Ma L."/>
            <person name="Dong C."/>
            <person name="Song C."/>
            <person name="Wang X."/>
            <person name="Zheng X."/>
            <person name="Niu Y."/>
            <person name="Chen S."/>
            <person name="Feng W."/>
        </authorList>
    </citation>
    <scope>NUCLEOTIDE SEQUENCE [LARGE SCALE GENOMIC DNA]</scope>
    <source>
        <strain evidence="4">DH-2019</strain>
    </source>
</reference>
<evidence type="ECO:0000313" key="5">
    <source>
        <dbReference type="Proteomes" id="UP001318860"/>
    </source>
</evidence>
<proteinExistence type="predicted"/>
<protein>
    <submittedName>
        <fullName evidence="4">Uncharacterized protein</fullName>
    </submittedName>
</protein>
<evidence type="ECO:0000256" key="3">
    <source>
        <dbReference type="SAM" id="MobiDB-lite"/>
    </source>
</evidence>
<sequence length="168" mass="17936">MGFKDTRQVSWAAAIKNDGKCESIESISINIDSEASSISSSLSVDLADDASSSSTSSTSSPSSSGPLFELSQLLAQLPIKRGLSKYYNGKSQTFASLTSVKSVEDLSKKETCYSMRMKSCKSYGGNLNHHKFGPKATIAKRSPKSSFSPPLTTKGALVVNSRNPILQL</sequence>
<dbReference type="Proteomes" id="UP001318860">
    <property type="component" value="Unassembled WGS sequence"/>
</dbReference>
<feature type="compositionally biased region" description="Low complexity" evidence="3">
    <location>
        <begin position="47"/>
        <end position="64"/>
    </location>
</feature>
<feature type="region of interest" description="Disordered" evidence="3">
    <location>
        <begin position="47"/>
        <end position="66"/>
    </location>
</feature>
<gene>
    <name evidence="4" type="ORF">DH2020_014496</name>
</gene>
<keyword evidence="2" id="KW-0539">Nucleus</keyword>
<evidence type="ECO:0000256" key="2">
    <source>
        <dbReference type="ARBA" id="ARBA00023242"/>
    </source>
</evidence>
<comment type="subcellular location">
    <subcellularLocation>
        <location evidence="1">Nucleus</location>
    </subcellularLocation>
</comment>
<dbReference type="PANTHER" id="PTHR33172:SF29">
    <property type="entry name" value="OS06G0559400 PROTEIN"/>
    <property type="match status" value="1"/>
</dbReference>